<comment type="caution">
    <text evidence="2">The sequence shown here is derived from an EMBL/GenBank/DDBJ whole genome shotgun (WGS) entry which is preliminary data.</text>
</comment>
<feature type="transmembrane region" description="Helical" evidence="1">
    <location>
        <begin position="20"/>
        <end position="41"/>
    </location>
</feature>
<accession>A0A0D6PHS1</accession>
<dbReference type="Proteomes" id="UP000032668">
    <property type="component" value="Unassembled WGS sequence"/>
</dbReference>
<dbReference type="STRING" id="1120923.SAMN02746095_01835"/>
<keyword evidence="1" id="KW-0472">Membrane</keyword>
<sequence>MASFNAPIQTHITSLNGGDYGYSLELVGGIVAVVLILLMIFGPEACNVSMTHRTEA</sequence>
<keyword evidence="1" id="KW-0812">Transmembrane</keyword>
<evidence type="ECO:0000313" key="3">
    <source>
        <dbReference type="Proteomes" id="UP000032668"/>
    </source>
</evidence>
<keyword evidence="3" id="KW-1185">Reference proteome</keyword>
<organism evidence="2 3">
    <name type="scientific">Acidocella aminolytica 101 = DSM 11237</name>
    <dbReference type="NCBI Taxonomy" id="1120923"/>
    <lineage>
        <taxon>Bacteria</taxon>
        <taxon>Pseudomonadati</taxon>
        <taxon>Pseudomonadota</taxon>
        <taxon>Alphaproteobacteria</taxon>
        <taxon>Acetobacterales</taxon>
        <taxon>Acidocellaceae</taxon>
        <taxon>Acidocella</taxon>
    </lineage>
</organism>
<gene>
    <name evidence="2" type="ORF">Aam_056_012</name>
</gene>
<keyword evidence="1" id="KW-1133">Transmembrane helix</keyword>
<name>A0A0D6PHS1_9PROT</name>
<protein>
    <submittedName>
        <fullName evidence="2">Uncharacterized protein</fullName>
    </submittedName>
</protein>
<dbReference type="AlphaFoldDB" id="A0A0D6PHS1"/>
<evidence type="ECO:0000313" key="2">
    <source>
        <dbReference type="EMBL" id="GAN80748.1"/>
    </source>
</evidence>
<dbReference type="EMBL" id="BANC01000055">
    <property type="protein sequence ID" value="GAN80748.1"/>
    <property type="molecule type" value="Genomic_DNA"/>
</dbReference>
<evidence type="ECO:0000256" key="1">
    <source>
        <dbReference type="SAM" id="Phobius"/>
    </source>
</evidence>
<dbReference type="RefSeq" id="WP_199444703.1">
    <property type="nucleotide sequence ID" value="NZ_BANC01000055.1"/>
</dbReference>
<reference evidence="2 3" key="1">
    <citation type="submission" date="2012-11" db="EMBL/GenBank/DDBJ databases">
        <title>Whole genome sequence of Acidocella aminolytica 101 = DSM 11237.</title>
        <authorList>
            <person name="Azuma Y."/>
            <person name="Higashiura N."/>
            <person name="Hirakawa H."/>
            <person name="Matsushita K."/>
        </authorList>
    </citation>
    <scope>NUCLEOTIDE SEQUENCE [LARGE SCALE GENOMIC DNA]</scope>
    <source>
        <strain evidence="3">101 / DSM 11237</strain>
    </source>
</reference>
<proteinExistence type="predicted"/>